<evidence type="ECO:0000256" key="5">
    <source>
        <dbReference type="SAM" id="MobiDB-lite"/>
    </source>
</evidence>
<feature type="compositionally biased region" description="Acidic residues" evidence="5">
    <location>
        <begin position="7"/>
        <end position="18"/>
    </location>
</feature>
<feature type="compositionally biased region" description="Basic and acidic residues" evidence="5">
    <location>
        <begin position="354"/>
        <end position="365"/>
    </location>
</feature>
<feature type="compositionally biased region" description="Low complexity" evidence="5">
    <location>
        <begin position="419"/>
        <end position="434"/>
    </location>
</feature>
<dbReference type="GO" id="GO:0006364">
    <property type="term" value="P:rRNA processing"/>
    <property type="evidence" value="ECO:0007669"/>
    <property type="project" value="InterPro"/>
</dbReference>
<dbReference type="InterPro" id="IPR006709">
    <property type="entry name" value="SSU_processome_Utp14"/>
</dbReference>
<gene>
    <name evidence="6" type="ORF">BOX15_Mlig014901g3</name>
</gene>
<dbReference type="EMBL" id="NIVC01000819">
    <property type="protein sequence ID" value="PAA76466.1"/>
    <property type="molecule type" value="Genomic_DNA"/>
</dbReference>
<sequence length="649" mass="71522">QMKNREDSDDDPLEEEAEATMSAGEEASADVPEEDHAALLSGLRRTLKVDGRRRSERRPPSSAMDVHGLRSAGGAASSMRQILATALGGQAAKRAVGQELRAAKRRHRVLEAPAKLTEAKSQRIAAYERANKDLGRWYGYVERNRLSEEVSFPLPATGAPRPQSVSDYRQRARVDIAVAMSADPDSAKGESGAAPTTSAPVVDDLESRLYRRLYNQTAIAEAAGLAAGNPQQQQQKNPNQLDGAKVRERLASNRRLIARRHFLEEKLKRQSRIKSKSYRKHARRAKLKQEEAELTALKDSDPAAFAERMAALERARADERISQRHRGGSKFARQQKLRAKFDDAARQAVQDMIQRGKELTEKTDGDANGDSSGEDSDAKSSGDEAAVQLPEDLVDDWNDGTAEEDKDETVPASLRPARSTGLSAASSTLASSAGQKRQQQQRSLELDLSHMPSLPTVDAAGDEDGDALEAASSRRSLARLRTDELLAEEVAETEADAKADFEREKAAVADEEQPKDVDLFLPGWNTWTGPGTRPVSEERRQKFVIKAPRRKRRDAAHGHVIIRERLGAGQALRRHLVKGVPFPYANAEQFEGAMRAPVCREFNSIQAHKRLTAPRVSVLMGRRIGPVPKDAILRRKRAQRTSADIVKGK</sequence>
<dbReference type="STRING" id="282301.A0A267FRS3"/>
<feature type="compositionally biased region" description="Basic and acidic residues" evidence="5">
    <location>
        <begin position="47"/>
        <end position="59"/>
    </location>
</feature>
<feature type="compositionally biased region" description="Acidic residues" evidence="5">
    <location>
        <begin position="392"/>
        <end position="407"/>
    </location>
</feature>
<accession>A0A267FRS3</accession>
<feature type="compositionally biased region" description="Basic residues" evidence="5">
    <location>
        <begin position="323"/>
        <end position="338"/>
    </location>
</feature>
<keyword evidence="4" id="KW-0539">Nucleus</keyword>
<proteinExistence type="inferred from homology"/>
<evidence type="ECO:0000256" key="4">
    <source>
        <dbReference type="ARBA" id="ARBA00023242"/>
    </source>
</evidence>
<dbReference type="Pfam" id="PF04615">
    <property type="entry name" value="Utp14"/>
    <property type="match status" value="2"/>
</dbReference>
<dbReference type="AlphaFoldDB" id="A0A267FRS3"/>
<evidence type="ECO:0000256" key="3">
    <source>
        <dbReference type="ARBA" id="ARBA00022553"/>
    </source>
</evidence>
<evidence type="ECO:0008006" key="8">
    <source>
        <dbReference type="Google" id="ProtNLM"/>
    </source>
</evidence>
<feature type="region of interest" description="Disordered" evidence="5">
    <location>
        <begin position="316"/>
        <end position="474"/>
    </location>
</feature>
<comment type="caution">
    <text evidence="6">The sequence shown here is derived from an EMBL/GenBank/DDBJ whole genome shotgun (WGS) entry which is preliminary data.</text>
</comment>
<evidence type="ECO:0000313" key="6">
    <source>
        <dbReference type="EMBL" id="PAA76466.1"/>
    </source>
</evidence>
<comment type="subcellular location">
    <subcellularLocation>
        <location evidence="1">Nucleus</location>
        <location evidence="1">Nucleolus</location>
    </subcellularLocation>
</comment>
<reference evidence="6 7" key="1">
    <citation type="submission" date="2017-06" db="EMBL/GenBank/DDBJ databases">
        <title>A platform for efficient transgenesis in Macrostomum lignano, a flatworm model organism for stem cell research.</title>
        <authorList>
            <person name="Berezikov E."/>
        </authorList>
    </citation>
    <scope>NUCLEOTIDE SEQUENCE [LARGE SCALE GENOMIC DNA]</scope>
    <source>
        <strain evidence="6">DV1</strain>
        <tissue evidence="6">Whole organism</tissue>
    </source>
</reference>
<organism evidence="6 7">
    <name type="scientific">Macrostomum lignano</name>
    <dbReference type="NCBI Taxonomy" id="282301"/>
    <lineage>
        <taxon>Eukaryota</taxon>
        <taxon>Metazoa</taxon>
        <taxon>Spiralia</taxon>
        <taxon>Lophotrochozoa</taxon>
        <taxon>Platyhelminthes</taxon>
        <taxon>Rhabditophora</taxon>
        <taxon>Macrostomorpha</taxon>
        <taxon>Macrostomida</taxon>
        <taxon>Macrostomidae</taxon>
        <taxon>Macrostomum</taxon>
    </lineage>
</organism>
<evidence type="ECO:0000313" key="7">
    <source>
        <dbReference type="Proteomes" id="UP000215902"/>
    </source>
</evidence>
<protein>
    <recommendedName>
        <fullName evidence="8">Utp14 domain-containing protein</fullName>
    </recommendedName>
</protein>
<dbReference type="GO" id="GO:0032040">
    <property type="term" value="C:small-subunit processome"/>
    <property type="evidence" value="ECO:0007669"/>
    <property type="project" value="InterPro"/>
</dbReference>
<keyword evidence="3" id="KW-0597">Phosphoprotein</keyword>
<keyword evidence="7" id="KW-1185">Reference proteome</keyword>
<comment type="similarity">
    <text evidence="2">Belongs to the UTP14 family.</text>
</comment>
<dbReference type="OrthoDB" id="277439at2759"/>
<name>A0A267FRS3_9PLAT</name>
<feature type="non-terminal residue" evidence="6">
    <location>
        <position position="1"/>
    </location>
</feature>
<evidence type="ECO:0000256" key="2">
    <source>
        <dbReference type="ARBA" id="ARBA00007774"/>
    </source>
</evidence>
<dbReference type="PANTHER" id="PTHR14150">
    <property type="entry name" value="U3 SMALL NUCLEOLAR RNA-ASSOCIATED PROTEIN 14"/>
    <property type="match status" value="1"/>
</dbReference>
<evidence type="ECO:0000256" key="1">
    <source>
        <dbReference type="ARBA" id="ARBA00004604"/>
    </source>
</evidence>
<dbReference type="Proteomes" id="UP000215902">
    <property type="component" value="Unassembled WGS sequence"/>
</dbReference>
<feature type="region of interest" description="Disordered" evidence="5">
    <location>
        <begin position="1"/>
        <end position="74"/>
    </location>
</feature>
<dbReference type="PANTHER" id="PTHR14150:SF12">
    <property type="entry name" value="U3 SMALL NUCLEOLAR RNA-ASSOCIATED PROTEIN 14 HOMOLOG A"/>
    <property type="match status" value="1"/>
</dbReference>